<dbReference type="EMBL" id="LT906446">
    <property type="protein sequence ID" value="SNU99070.1"/>
    <property type="molecule type" value="Genomic_DNA"/>
</dbReference>
<dbReference type="InterPro" id="IPR003811">
    <property type="entry name" value="G3P_acylTferase_PlsY"/>
</dbReference>
<keyword evidence="3 10" id="KW-0808">Transferase</keyword>
<protein>
    <recommendedName>
        <fullName evidence="10">Glycerol-3-phosphate acyltransferase</fullName>
    </recommendedName>
    <alternativeName>
        <fullName evidence="10">Acyl-PO4 G3P acyltransferase</fullName>
    </alternativeName>
    <alternativeName>
        <fullName evidence="10">Acyl-phosphate--glycerol-3-phosphate acyltransferase</fullName>
    </alternativeName>
    <alternativeName>
        <fullName evidence="10">G3P acyltransferase</fullName>
        <shortName evidence="10">GPAT</shortName>
        <ecNumber evidence="10">2.3.1.275</ecNumber>
    </alternativeName>
    <alternativeName>
        <fullName evidence="10">Lysophosphatidic acid synthase</fullName>
        <shortName evidence="10">LPA synthase</shortName>
    </alternativeName>
</protein>
<gene>
    <name evidence="10 11" type="primary">plsY</name>
    <name evidence="11" type="ORF">SAMEA4364220_01042</name>
</gene>
<evidence type="ECO:0000256" key="8">
    <source>
        <dbReference type="ARBA" id="ARBA00023209"/>
    </source>
</evidence>
<keyword evidence="7 10" id="KW-0472">Membrane</keyword>
<evidence type="ECO:0000256" key="3">
    <source>
        <dbReference type="ARBA" id="ARBA00022679"/>
    </source>
</evidence>
<accession>A0A239TMV1</accession>
<organism evidence="11 12">
    <name type="scientific">Megamonas hypermegale</name>
    <dbReference type="NCBI Taxonomy" id="158847"/>
    <lineage>
        <taxon>Bacteria</taxon>
        <taxon>Bacillati</taxon>
        <taxon>Bacillota</taxon>
        <taxon>Negativicutes</taxon>
        <taxon>Selenomonadales</taxon>
        <taxon>Selenomonadaceae</taxon>
        <taxon>Megamonas</taxon>
    </lineage>
</organism>
<evidence type="ECO:0000313" key="12">
    <source>
        <dbReference type="Proteomes" id="UP000215383"/>
    </source>
</evidence>
<keyword evidence="5 10" id="KW-1133">Transmembrane helix</keyword>
<dbReference type="UniPathway" id="UPA00085"/>
<dbReference type="GO" id="GO:0008654">
    <property type="term" value="P:phospholipid biosynthetic process"/>
    <property type="evidence" value="ECO:0007669"/>
    <property type="project" value="UniProtKB-UniRule"/>
</dbReference>
<dbReference type="eggNOG" id="COG0344">
    <property type="taxonomic scope" value="Bacteria"/>
</dbReference>
<proteinExistence type="inferred from homology"/>
<keyword evidence="6 10" id="KW-0443">Lipid metabolism</keyword>
<dbReference type="RefSeq" id="WP_027890618.1">
    <property type="nucleotide sequence ID" value="NZ_JACJJR010000001.1"/>
</dbReference>
<comment type="subcellular location">
    <subcellularLocation>
        <location evidence="10">Cell membrane</location>
        <topology evidence="10">Multi-pass membrane protein</topology>
    </subcellularLocation>
</comment>
<keyword evidence="9 10" id="KW-1208">Phospholipid metabolism</keyword>
<evidence type="ECO:0000256" key="6">
    <source>
        <dbReference type="ARBA" id="ARBA00023098"/>
    </source>
</evidence>
<dbReference type="Pfam" id="PF02660">
    <property type="entry name" value="G3P_acyltransf"/>
    <property type="match status" value="1"/>
</dbReference>
<feature type="transmembrane region" description="Helical" evidence="10">
    <location>
        <begin position="49"/>
        <end position="73"/>
    </location>
</feature>
<dbReference type="EC" id="2.3.1.275" evidence="10"/>
<dbReference type="HAMAP" id="MF_01043">
    <property type="entry name" value="PlsY"/>
    <property type="match status" value="1"/>
</dbReference>
<evidence type="ECO:0000256" key="2">
    <source>
        <dbReference type="ARBA" id="ARBA00022516"/>
    </source>
</evidence>
<comment type="similarity">
    <text evidence="10">Belongs to the PlsY family.</text>
</comment>
<sequence>MLSYIIVILCSYIIGSIPSGLILGKTFWNVDLREYGSKNIGATNAWRTLGKLPGFIVFVADLLKGMIGVYLGMLLVGTSTAMIIGGIVAIIGHSLSLFLKFKGGKGVATGLGVIIMLMPTVSAIVFIIWLVIVMISKYVSLASIIAAICVPIFAFILGMPFEFVAFGVVAALFVIYRHKSNIGRLMNGTENKIKAGKR</sequence>
<feature type="transmembrane region" description="Helical" evidence="10">
    <location>
        <begin position="79"/>
        <end position="99"/>
    </location>
</feature>
<dbReference type="PANTHER" id="PTHR30309">
    <property type="entry name" value="INNER MEMBRANE PROTEIN YGIH"/>
    <property type="match status" value="1"/>
</dbReference>
<evidence type="ECO:0000313" key="11">
    <source>
        <dbReference type="EMBL" id="SNU99070.1"/>
    </source>
</evidence>
<comment type="function">
    <text evidence="10">Catalyzes the transfer of an acyl group from acyl-phosphate (acyl-PO(4)) to glycerol-3-phosphate (G3P) to form lysophosphatidic acid (LPA). This enzyme utilizes acyl-phosphate as fatty acyl donor, but not acyl-CoA or acyl-ACP.</text>
</comment>
<dbReference type="SMART" id="SM01207">
    <property type="entry name" value="G3P_acyltransf"/>
    <property type="match status" value="1"/>
</dbReference>
<dbReference type="AlphaFoldDB" id="A0A239TMV1"/>
<name>A0A239TMV1_9FIRM</name>
<feature type="transmembrane region" description="Helical" evidence="10">
    <location>
        <begin position="144"/>
        <end position="176"/>
    </location>
</feature>
<keyword evidence="11" id="KW-0012">Acyltransferase</keyword>
<evidence type="ECO:0000256" key="9">
    <source>
        <dbReference type="ARBA" id="ARBA00023264"/>
    </source>
</evidence>
<dbReference type="GO" id="GO:0043772">
    <property type="term" value="F:acyl-phosphate glycerol-3-phosphate acyltransferase activity"/>
    <property type="evidence" value="ECO:0007669"/>
    <property type="project" value="UniProtKB-UniRule"/>
</dbReference>
<evidence type="ECO:0000256" key="7">
    <source>
        <dbReference type="ARBA" id="ARBA00023136"/>
    </source>
</evidence>
<keyword evidence="2 10" id="KW-0444">Lipid biosynthesis</keyword>
<comment type="catalytic activity">
    <reaction evidence="10">
        <text>an acyl phosphate + sn-glycerol 3-phosphate = a 1-acyl-sn-glycero-3-phosphate + phosphate</text>
        <dbReference type="Rhea" id="RHEA:34075"/>
        <dbReference type="ChEBI" id="CHEBI:43474"/>
        <dbReference type="ChEBI" id="CHEBI:57597"/>
        <dbReference type="ChEBI" id="CHEBI:57970"/>
        <dbReference type="ChEBI" id="CHEBI:59918"/>
        <dbReference type="EC" id="2.3.1.275"/>
    </reaction>
</comment>
<comment type="pathway">
    <text evidence="10">Lipid metabolism; phospholipid metabolism.</text>
</comment>
<keyword evidence="4 10" id="KW-0812">Transmembrane</keyword>
<dbReference type="PANTHER" id="PTHR30309:SF0">
    <property type="entry name" value="GLYCEROL-3-PHOSPHATE ACYLTRANSFERASE-RELATED"/>
    <property type="match status" value="1"/>
</dbReference>
<evidence type="ECO:0000256" key="10">
    <source>
        <dbReference type="HAMAP-Rule" id="MF_01043"/>
    </source>
</evidence>
<reference evidence="11 12" key="1">
    <citation type="submission" date="2017-06" db="EMBL/GenBank/DDBJ databases">
        <authorList>
            <consortium name="Pathogen Informatics"/>
        </authorList>
    </citation>
    <scope>NUCLEOTIDE SEQUENCE [LARGE SCALE GENOMIC DNA]</scope>
    <source>
        <strain evidence="11 12">NCTC10570</strain>
    </source>
</reference>
<dbReference type="NCBIfam" id="TIGR00023">
    <property type="entry name" value="glycerol-3-phosphate 1-O-acyltransferase PlsY"/>
    <property type="match status" value="1"/>
</dbReference>
<keyword evidence="12" id="KW-1185">Reference proteome</keyword>
<dbReference type="GO" id="GO:0005886">
    <property type="term" value="C:plasma membrane"/>
    <property type="evidence" value="ECO:0007669"/>
    <property type="project" value="UniProtKB-SubCell"/>
</dbReference>
<dbReference type="Proteomes" id="UP000215383">
    <property type="component" value="Chromosome 1"/>
</dbReference>
<comment type="subunit">
    <text evidence="10">Probably interacts with PlsX.</text>
</comment>
<feature type="transmembrane region" description="Helical" evidence="10">
    <location>
        <begin position="111"/>
        <end position="132"/>
    </location>
</feature>
<evidence type="ECO:0000256" key="4">
    <source>
        <dbReference type="ARBA" id="ARBA00022692"/>
    </source>
</evidence>
<evidence type="ECO:0000256" key="1">
    <source>
        <dbReference type="ARBA" id="ARBA00022475"/>
    </source>
</evidence>
<feature type="transmembrane region" description="Helical" evidence="10">
    <location>
        <begin position="6"/>
        <end position="28"/>
    </location>
</feature>
<keyword evidence="1 10" id="KW-1003">Cell membrane</keyword>
<dbReference type="GeneID" id="78507050"/>
<evidence type="ECO:0000256" key="5">
    <source>
        <dbReference type="ARBA" id="ARBA00022989"/>
    </source>
</evidence>
<keyword evidence="8 10" id="KW-0594">Phospholipid biosynthesis</keyword>